<sequence length="168" mass="18929">MAPTPWTRGILLGTWIPRTIVCIAILGLAISAQIAWQDEADYFSDEYSAGTYSSINSGFIVILVFVCVTIASDILEAVLYFMKRLHPVLYLCLNLVKLVVWSFYLVSSIIAIVVVQSSASGIIIAILLFLFTLWSFVYACKMVHHRRMEKKSTSLPVHENRTEMSRYG</sequence>
<feature type="transmembrane region" description="Helical" evidence="1">
    <location>
        <begin position="121"/>
        <end position="140"/>
    </location>
</feature>
<dbReference type="OrthoDB" id="5211263at2759"/>
<keyword evidence="1" id="KW-0472">Membrane</keyword>
<comment type="caution">
    <text evidence="2">The sequence shown here is derived from an EMBL/GenBank/DDBJ whole genome shotgun (WGS) entry which is preliminary data.</text>
</comment>
<evidence type="ECO:0000256" key="1">
    <source>
        <dbReference type="SAM" id="Phobius"/>
    </source>
</evidence>
<protein>
    <submittedName>
        <fullName evidence="2">Ribosome bioproteinsis protein ERB1</fullName>
    </submittedName>
</protein>
<keyword evidence="3" id="KW-1185">Reference proteome</keyword>
<proteinExistence type="predicted"/>
<reference evidence="2 3" key="1">
    <citation type="submission" date="2017-06" db="EMBL/GenBank/DDBJ databases">
        <title>Draft genome sequence of a variant of Elsinoe murrayae.</title>
        <authorList>
            <person name="Cheng Q."/>
        </authorList>
    </citation>
    <scope>NUCLEOTIDE SEQUENCE [LARGE SCALE GENOMIC DNA]</scope>
    <source>
        <strain evidence="2 3">CQ-2017a</strain>
    </source>
</reference>
<feature type="transmembrane region" description="Helical" evidence="1">
    <location>
        <begin position="12"/>
        <end position="36"/>
    </location>
</feature>
<feature type="transmembrane region" description="Helical" evidence="1">
    <location>
        <begin position="56"/>
        <end position="81"/>
    </location>
</feature>
<dbReference type="Proteomes" id="UP000243797">
    <property type="component" value="Unassembled WGS sequence"/>
</dbReference>
<dbReference type="EMBL" id="NKHZ01000025">
    <property type="protein sequence ID" value="PNS20494.1"/>
    <property type="molecule type" value="Genomic_DNA"/>
</dbReference>
<keyword evidence="1" id="KW-1133">Transmembrane helix</keyword>
<name>A0A2K1QZM1_9PEZI</name>
<keyword evidence="1" id="KW-0812">Transmembrane</keyword>
<gene>
    <name evidence="2" type="ORF">CAC42_5944</name>
</gene>
<dbReference type="AlphaFoldDB" id="A0A2K1QZM1"/>
<evidence type="ECO:0000313" key="3">
    <source>
        <dbReference type="Proteomes" id="UP000243797"/>
    </source>
</evidence>
<evidence type="ECO:0000313" key="2">
    <source>
        <dbReference type="EMBL" id="PNS20494.1"/>
    </source>
</evidence>
<accession>A0A2K1QZM1</accession>
<feature type="transmembrane region" description="Helical" evidence="1">
    <location>
        <begin position="88"/>
        <end position="115"/>
    </location>
</feature>
<organism evidence="2 3">
    <name type="scientific">Sphaceloma murrayae</name>
    <dbReference type="NCBI Taxonomy" id="2082308"/>
    <lineage>
        <taxon>Eukaryota</taxon>
        <taxon>Fungi</taxon>
        <taxon>Dikarya</taxon>
        <taxon>Ascomycota</taxon>
        <taxon>Pezizomycotina</taxon>
        <taxon>Dothideomycetes</taxon>
        <taxon>Dothideomycetidae</taxon>
        <taxon>Myriangiales</taxon>
        <taxon>Elsinoaceae</taxon>
        <taxon>Sphaceloma</taxon>
    </lineage>
</organism>
<dbReference type="InParanoid" id="A0A2K1QZM1"/>